<comment type="subcellular location">
    <subcellularLocation>
        <location evidence="1">Cell outer membrane</location>
        <topology evidence="1">Multi-pass membrane protein</topology>
    </subcellularLocation>
</comment>
<dbReference type="PROSITE" id="PS52016">
    <property type="entry name" value="TONB_DEPENDENT_REC_3"/>
    <property type="match status" value="1"/>
</dbReference>
<evidence type="ECO:0000259" key="5">
    <source>
        <dbReference type="Pfam" id="PF07715"/>
    </source>
</evidence>
<dbReference type="InterPro" id="IPR000531">
    <property type="entry name" value="Beta-barrel_TonB"/>
</dbReference>
<dbReference type="NCBIfam" id="TIGR04056">
    <property type="entry name" value="OMP_RagA_SusC"/>
    <property type="match status" value="1"/>
</dbReference>
<dbReference type="Pfam" id="PF07715">
    <property type="entry name" value="Plug"/>
    <property type="match status" value="1"/>
</dbReference>
<keyword evidence="3" id="KW-0732">Signal</keyword>
<evidence type="ECO:0000313" key="6">
    <source>
        <dbReference type="EMBL" id="RXG18025.1"/>
    </source>
</evidence>
<comment type="similarity">
    <text evidence="1 2">Belongs to the TonB-dependent receptor family.</text>
</comment>
<dbReference type="SUPFAM" id="SSF49464">
    <property type="entry name" value="Carboxypeptidase regulatory domain-like"/>
    <property type="match status" value="1"/>
</dbReference>
<dbReference type="Pfam" id="PF00593">
    <property type="entry name" value="TonB_dep_Rec_b-barrel"/>
    <property type="match status" value="1"/>
</dbReference>
<dbReference type="AlphaFoldDB" id="A0A4Q0NZL1"/>
<dbReference type="EMBL" id="QOVI01000001">
    <property type="protein sequence ID" value="RXG18025.1"/>
    <property type="molecule type" value="Genomic_DNA"/>
</dbReference>
<keyword evidence="2" id="KW-0798">TonB box</keyword>
<dbReference type="SUPFAM" id="SSF56935">
    <property type="entry name" value="Porins"/>
    <property type="match status" value="1"/>
</dbReference>
<comment type="caution">
    <text evidence="6">The sequence shown here is derived from an EMBL/GenBank/DDBJ whole genome shotgun (WGS) entry which is preliminary data.</text>
</comment>
<evidence type="ECO:0000256" key="3">
    <source>
        <dbReference type="SAM" id="SignalP"/>
    </source>
</evidence>
<dbReference type="InterPro" id="IPR023997">
    <property type="entry name" value="TonB-dep_OMP_SusC/RagA_CS"/>
</dbReference>
<dbReference type="Gene3D" id="2.170.130.10">
    <property type="entry name" value="TonB-dependent receptor, plug domain"/>
    <property type="match status" value="1"/>
</dbReference>
<dbReference type="FunFam" id="2.60.40.1120:FF:000003">
    <property type="entry name" value="Outer membrane protein Omp121"/>
    <property type="match status" value="1"/>
</dbReference>
<keyword evidence="7" id="KW-1185">Reference proteome</keyword>
<dbReference type="NCBIfam" id="TIGR04057">
    <property type="entry name" value="SusC_RagA_signa"/>
    <property type="match status" value="1"/>
</dbReference>
<feature type="chain" id="PRO_5020608461" evidence="3">
    <location>
        <begin position="37"/>
        <end position="1054"/>
    </location>
</feature>
<evidence type="ECO:0000259" key="4">
    <source>
        <dbReference type="Pfam" id="PF00593"/>
    </source>
</evidence>
<gene>
    <name evidence="6" type="ORF">DSM04_101212</name>
</gene>
<evidence type="ECO:0000313" key="7">
    <source>
        <dbReference type="Proteomes" id="UP000289821"/>
    </source>
</evidence>
<feature type="signal peptide" evidence="3">
    <location>
        <begin position="1"/>
        <end position="36"/>
    </location>
</feature>
<keyword evidence="1 2" id="KW-0472">Membrane</keyword>
<dbReference type="InterPro" id="IPR008969">
    <property type="entry name" value="CarboxyPept-like_regulatory"/>
</dbReference>
<dbReference type="InterPro" id="IPR023996">
    <property type="entry name" value="TonB-dep_OMP_SusC/RagA"/>
</dbReference>
<name>A0A4Q0NZL1_9FLAO</name>
<dbReference type="InterPro" id="IPR037066">
    <property type="entry name" value="Plug_dom_sf"/>
</dbReference>
<evidence type="ECO:0000256" key="2">
    <source>
        <dbReference type="RuleBase" id="RU003357"/>
    </source>
</evidence>
<feature type="domain" description="TonB-dependent receptor-like beta-barrel" evidence="4">
    <location>
        <begin position="427"/>
        <end position="1015"/>
    </location>
</feature>
<reference evidence="6 7" key="1">
    <citation type="submission" date="2018-07" db="EMBL/GenBank/DDBJ databases">
        <title>Leeuwenhoekiella genomics.</title>
        <authorList>
            <person name="Tahon G."/>
            <person name="Willems A."/>
        </authorList>
    </citation>
    <scope>NUCLEOTIDE SEQUENCE [LARGE SCALE GENOMIC DNA]</scope>
    <source>
        <strain evidence="6 7">R-50232</strain>
    </source>
</reference>
<dbReference type="GO" id="GO:0009279">
    <property type="term" value="C:cell outer membrane"/>
    <property type="evidence" value="ECO:0007669"/>
    <property type="project" value="UniProtKB-SubCell"/>
</dbReference>
<accession>A0A4Q0NZL1</accession>
<feature type="domain" description="TonB-dependent receptor plug" evidence="5">
    <location>
        <begin position="130"/>
        <end position="236"/>
    </location>
</feature>
<evidence type="ECO:0000256" key="1">
    <source>
        <dbReference type="PROSITE-ProRule" id="PRU01360"/>
    </source>
</evidence>
<sequence>MENSRLSCLTNKSFNRMRIKNYFLVLFLFAVCSLSAQVNTITGTVLDANAMPLPGATILVKGTNEGTQTDFDGNFTIEATAQDILMVSYIGFKSVEIPVGEQTSIQITLEEDSAALDEVVVVGYGTQKKSVVTGAISSIKASELESLPVTRIEQSLQGRTSGITIAANSGQPGSSSTIRVRGITSFGNNEPLWVVDGVIVDAGGIGYLNQSDIESIEVLKDAASQAIYGARAAAGVILVTTKKGKMGKLTVSYNGYTGLSGPARKLDLLNATEYATLFNEKYANDYNGSPQDFSLPFPNAQNLGEGTDWQDVIFNNSAKKENHEFSLSGGNEVSTFYLSFGYLDQEGIVAKEISKYKRQNIRLNSTHHINDIITVGETIGYSNEKSTGIGNTNSEFGGPLSSSINLDPTTPLIITDPAVANSGLYTNPGVVRDPNGNPYGISNLVIQEMANPLAYIQTRLGNYNWADNFVGNVYVNLELLEGLNLRSTLGGKLAYYGSESFTPVSFLNTSSVVSQNNISRSTNRGFGWNIENTLSYTKELGDHDFTILLGQGSYSENDTKGETVTYNDIPVNNREDAAFIQVPDDQIIASAYIGTEHRVTSLFSRLTYNYKEKYLVTGIVRRDGSSRFGSNNKYGFFPSFSLGWNPLKEDFWKENDVVNQFKLRGGYGVVGSDAIGDFRYLSTIGAGRNYTFGNVSAVVIGNSPNAPANPDLKWEETRQSNIGFDARFFNKLTMTVDFYNKKTVGILQDVRLPGYVGATGSPSANVADMVNKGFDIELGYSKTFGELNVSLNGNLSYLQNEVVYLGNGIDFLSGGAGFQSSTYPITRTALGQPYNSFFGFQTRGIFQNQQEIDSYVNSEGVVIQPNAVPGDFRYEDVDDNGSITSDDRKFLGSSIPKYTFGLTLNLDYKNFDLLVFSQGAAGNKIFQGLRRLDISNANYQTEALNRWTGEGTSNTFPRLSNVDSNNNFTNPSDFYLEKGDYLRIKTVQLGYSLKREVIEDIGLTRLRVYLTGENLFTFTKYTGFDPEIGGGIFGIDRGFYPQARTGLVGLNIQF</sequence>
<keyword evidence="1" id="KW-0813">Transport</keyword>
<protein>
    <submittedName>
        <fullName evidence="6">TonB-linked SusC/RagA family outer membrane protein</fullName>
    </submittedName>
</protein>
<dbReference type="Pfam" id="PF13715">
    <property type="entry name" value="CarbopepD_reg_2"/>
    <property type="match status" value="1"/>
</dbReference>
<keyword evidence="1" id="KW-0998">Cell outer membrane</keyword>
<keyword evidence="1" id="KW-0812">Transmembrane</keyword>
<dbReference type="Proteomes" id="UP000289821">
    <property type="component" value="Unassembled WGS sequence"/>
</dbReference>
<keyword evidence="1" id="KW-1134">Transmembrane beta strand</keyword>
<dbReference type="Gene3D" id="2.60.40.1120">
    <property type="entry name" value="Carboxypeptidase-like, regulatory domain"/>
    <property type="match status" value="1"/>
</dbReference>
<dbReference type="InterPro" id="IPR012910">
    <property type="entry name" value="Plug_dom"/>
</dbReference>
<dbReference type="InterPro" id="IPR039426">
    <property type="entry name" value="TonB-dep_rcpt-like"/>
</dbReference>
<organism evidence="6 7">
    <name type="scientific">Leeuwenhoekiella aestuarii</name>
    <dbReference type="NCBI Taxonomy" id="2249426"/>
    <lineage>
        <taxon>Bacteria</taxon>
        <taxon>Pseudomonadati</taxon>
        <taxon>Bacteroidota</taxon>
        <taxon>Flavobacteriia</taxon>
        <taxon>Flavobacteriales</taxon>
        <taxon>Flavobacteriaceae</taxon>
        <taxon>Leeuwenhoekiella</taxon>
    </lineage>
</organism>
<proteinExistence type="inferred from homology"/>